<gene>
    <name evidence="3" type="ORF">ACLFYP115_02711</name>
</gene>
<evidence type="ECO:0000313" key="3">
    <source>
        <dbReference type="EMBL" id="VYT32439.1"/>
    </source>
</evidence>
<dbReference type="AlphaFoldDB" id="A0A6N2VPQ9"/>
<reference evidence="3" key="1">
    <citation type="submission" date="2019-11" db="EMBL/GenBank/DDBJ databases">
        <authorList>
            <person name="Feng L."/>
        </authorList>
    </citation>
    <scope>NUCLEOTIDE SEQUENCE</scope>
    <source>
        <strain evidence="3">AcaccaeLFYP115</strain>
    </source>
</reference>
<evidence type="ECO:0000256" key="1">
    <source>
        <dbReference type="SAM" id="MobiDB-lite"/>
    </source>
</evidence>
<feature type="compositionally biased region" description="Basic and acidic residues" evidence="1">
    <location>
        <begin position="66"/>
        <end position="79"/>
    </location>
</feature>
<keyword evidence="2" id="KW-0732">Signal</keyword>
<sequence>MKRKKQWFAVILAALLTVGQGIVSAAPAERTEEAVTAEADESALQEETGVQTEEQPESASAAASEKNQEITEKQGVKEAKVSQEIGGGYFQKKEIIPLRC</sequence>
<proteinExistence type="predicted"/>
<accession>A0A6N2VPQ9</accession>
<evidence type="ECO:0000256" key="2">
    <source>
        <dbReference type="SAM" id="SignalP"/>
    </source>
</evidence>
<feature type="signal peptide" evidence="2">
    <location>
        <begin position="1"/>
        <end position="25"/>
    </location>
</feature>
<feature type="region of interest" description="Disordered" evidence="1">
    <location>
        <begin position="28"/>
        <end position="79"/>
    </location>
</feature>
<protein>
    <submittedName>
        <fullName evidence="3">Uncharacterized protein</fullName>
    </submittedName>
</protein>
<dbReference type="EMBL" id="CACRSQ010000007">
    <property type="protein sequence ID" value="VYT32439.1"/>
    <property type="molecule type" value="Genomic_DNA"/>
</dbReference>
<organism evidence="3">
    <name type="scientific">Anaerostipes caccae</name>
    <dbReference type="NCBI Taxonomy" id="105841"/>
    <lineage>
        <taxon>Bacteria</taxon>
        <taxon>Bacillati</taxon>
        <taxon>Bacillota</taxon>
        <taxon>Clostridia</taxon>
        <taxon>Lachnospirales</taxon>
        <taxon>Lachnospiraceae</taxon>
        <taxon>Anaerostipes</taxon>
    </lineage>
</organism>
<name>A0A6N2VPQ9_9FIRM</name>
<feature type="chain" id="PRO_5043994606" evidence="2">
    <location>
        <begin position="26"/>
        <end position="100"/>
    </location>
</feature>
<dbReference type="RefSeq" id="WP_006568666.1">
    <property type="nucleotide sequence ID" value="NZ_CACRSQ010000007.1"/>
</dbReference>